<feature type="compositionally biased region" description="Polar residues" evidence="5">
    <location>
        <begin position="156"/>
        <end position="165"/>
    </location>
</feature>
<keyword evidence="9" id="KW-1185">Reference proteome</keyword>
<feature type="region of interest" description="Disordered" evidence="5">
    <location>
        <begin position="156"/>
        <end position="182"/>
    </location>
</feature>
<dbReference type="GO" id="GO:0016020">
    <property type="term" value="C:membrane"/>
    <property type="evidence" value="ECO:0007669"/>
    <property type="project" value="UniProtKB-SubCell"/>
</dbReference>
<feature type="compositionally biased region" description="Low complexity" evidence="5">
    <location>
        <begin position="172"/>
        <end position="181"/>
    </location>
</feature>
<evidence type="ECO:0008006" key="10">
    <source>
        <dbReference type="Google" id="ProtNLM"/>
    </source>
</evidence>
<evidence type="ECO:0000313" key="8">
    <source>
        <dbReference type="EMBL" id="KAF2679926.1"/>
    </source>
</evidence>
<feature type="region of interest" description="Disordered" evidence="5">
    <location>
        <begin position="221"/>
        <end position="336"/>
    </location>
</feature>
<dbReference type="CDD" id="cd12087">
    <property type="entry name" value="TM_EGFR-like"/>
    <property type="match status" value="1"/>
</dbReference>
<gene>
    <name evidence="8" type="ORF">K458DRAFT_112727</name>
</gene>
<dbReference type="InterPro" id="IPR051694">
    <property type="entry name" value="Immunoregulatory_rcpt-like"/>
</dbReference>
<evidence type="ECO:0000313" key="9">
    <source>
        <dbReference type="Proteomes" id="UP000799291"/>
    </source>
</evidence>
<evidence type="ECO:0000256" key="4">
    <source>
        <dbReference type="ARBA" id="ARBA00023136"/>
    </source>
</evidence>
<feature type="compositionally biased region" description="Polar residues" evidence="5">
    <location>
        <begin position="247"/>
        <end position="280"/>
    </location>
</feature>
<dbReference type="PANTHER" id="PTHR15549:SF26">
    <property type="entry name" value="AXIAL BUDDING PATTERN PROTEIN 2-RELATED"/>
    <property type="match status" value="1"/>
</dbReference>
<evidence type="ECO:0000256" key="1">
    <source>
        <dbReference type="ARBA" id="ARBA00004167"/>
    </source>
</evidence>
<keyword evidence="2 6" id="KW-0812">Transmembrane</keyword>
<reference evidence="8" key="1">
    <citation type="journal article" date="2020" name="Stud. Mycol.">
        <title>101 Dothideomycetes genomes: a test case for predicting lifestyles and emergence of pathogens.</title>
        <authorList>
            <person name="Haridas S."/>
            <person name="Albert R."/>
            <person name="Binder M."/>
            <person name="Bloem J."/>
            <person name="Labutti K."/>
            <person name="Salamov A."/>
            <person name="Andreopoulos B."/>
            <person name="Baker S."/>
            <person name="Barry K."/>
            <person name="Bills G."/>
            <person name="Bluhm B."/>
            <person name="Cannon C."/>
            <person name="Castanera R."/>
            <person name="Culley D."/>
            <person name="Daum C."/>
            <person name="Ezra D."/>
            <person name="Gonzalez J."/>
            <person name="Henrissat B."/>
            <person name="Kuo A."/>
            <person name="Liang C."/>
            <person name="Lipzen A."/>
            <person name="Lutzoni F."/>
            <person name="Magnuson J."/>
            <person name="Mondo S."/>
            <person name="Nolan M."/>
            <person name="Ohm R."/>
            <person name="Pangilinan J."/>
            <person name="Park H.-J."/>
            <person name="Ramirez L."/>
            <person name="Alfaro M."/>
            <person name="Sun H."/>
            <person name="Tritt A."/>
            <person name="Yoshinaga Y."/>
            <person name="Zwiers L.-H."/>
            <person name="Turgeon B."/>
            <person name="Goodwin S."/>
            <person name="Spatafora J."/>
            <person name="Crous P."/>
            <person name="Grigoriev I."/>
        </authorList>
    </citation>
    <scope>NUCLEOTIDE SEQUENCE</scope>
    <source>
        <strain evidence="8">CBS 122367</strain>
    </source>
</reference>
<dbReference type="OrthoDB" id="3557178at2759"/>
<dbReference type="NCBIfam" id="TIGR01167">
    <property type="entry name" value="LPXTG_anchor"/>
    <property type="match status" value="1"/>
</dbReference>
<name>A0A6G1INV3_9PLEO</name>
<sequence length="336" mass="35152">MASKLPITLLSAVAWAMLAHAAPADPTITAPAVLPRQLDSFFIGYLEINGTWYSQDCDVGLTWYQDGDYGQCCPETVTSCPAPTACVQGSQIYPLESTTTTIACTENYNNTAATICNTAFIYASFGDPNPKTDIVCGDESVNWSYYRKVPSTATEIKSASSTTAPSPGLIITTTPSPTAPAEKSKSKAWIAGAVVGPVVGIALIAGLAFFLIRRRKNKKNLPQTGTASMGPPPGVTDAKPQMVANPSYGQPQSPGFNPNDPYNQQGYAPTSPAPQYSQPNAIPGQGEYAGAYAPDNKQPYNAPPSNPQAAELGGSSSGGLAPSQVHAAELDGENPR</sequence>
<evidence type="ECO:0000256" key="5">
    <source>
        <dbReference type="SAM" id="MobiDB-lite"/>
    </source>
</evidence>
<protein>
    <recommendedName>
        <fullName evidence="10">Mid2 domain-containing protein</fullName>
    </recommendedName>
</protein>
<organism evidence="8 9">
    <name type="scientific">Lentithecium fluviatile CBS 122367</name>
    <dbReference type="NCBI Taxonomy" id="1168545"/>
    <lineage>
        <taxon>Eukaryota</taxon>
        <taxon>Fungi</taxon>
        <taxon>Dikarya</taxon>
        <taxon>Ascomycota</taxon>
        <taxon>Pezizomycotina</taxon>
        <taxon>Dothideomycetes</taxon>
        <taxon>Pleosporomycetidae</taxon>
        <taxon>Pleosporales</taxon>
        <taxon>Massarineae</taxon>
        <taxon>Lentitheciaceae</taxon>
        <taxon>Lentithecium</taxon>
    </lineage>
</organism>
<comment type="subcellular location">
    <subcellularLocation>
        <location evidence="1">Membrane</location>
        <topology evidence="1">Single-pass membrane protein</topology>
    </subcellularLocation>
</comment>
<accession>A0A6G1INV3</accession>
<feature type="transmembrane region" description="Helical" evidence="6">
    <location>
        <begin position="188"/>
        <end position="212"/>
    </location>
</feature>
<keyword evidence="7" id="KW-0732">Signal</keyword>
<keyword evidence="4 6" id="KW-0472">Membrane</keyword>
<proteinExistence type="predicted"/>
<dbReference type="EMBL" id="MU005600">
    <property type="protein sequence ID" value="KAF2679926.1"/>
    <property type="molecule type" value="Genomic_DNA"/>
</dbReference>
<evidence type="ECO:0000256" key="6">
    <source>
        <dbReference type="SAM" id="Phobius"/>
    </source>
</evidence>
<evidence type="ECO:0000256" key="2">
    <source>
        <dbReference type="ARBA" id="ARBA00022692"/>
    </source>
</evidence>
<dbReference type="Gene3D" id="1.20.5.510">
    <property type="entry name" value="Single helix bin"/>
    <property type="match status" value="1"/>
</dbReference>
<evidence type="ECO:0000256" key="7">
    <source>
        <dbReference type="SAM" id="SignalP"/>
    </source>
</evidence>
<feature type="chain" id="PRO_5026265199" description="Mid2 domain-containing protein" evidence="7">
    <location>
        <begin position="22"/>
        <end position="336"/>
    </location>
</feature>
<dbReference type="AlphaFoldDB" id="A0A6G1INV3"/>
<evidence type="ECO:0000256" key="3">
    <source>
        <dbReference type="ARBA" id="ARBA00022989"/>
    </source>
</evidence>
<dbReference type="GO" id="GO:0071944">
    <property type="term" value="C:cell periphery"/>
    <property type="evidence" value="ECO:0007669"/>
    <property type="project" value="UniProtKB-ARBA"/>
</dbReference>
<keyword evidence="3 6" id="KW-1133">Transmembrane helix</keyword>
<dbReference type="Proteomes" id="UP000799291">
    <property type="component" value="Unassembled WGS sequence"/>
</dbReference>
<dbReference type="PANTHER" id="PTHR15549">
    <property type="entry name" value="PAIRED IMMUNOGLOBULIN-LIKE TYPE 2 RECEPTOR"/>
    <property type="match status" value="1"/>
</dbReference>
<feature type="signal peptide" evidence="7">
    <location>
        <begin position="1"/>
        <end position="21"/>
    </location>
</feature>